<evidence type="ECO:0000256" key="2">
    <source>
        <dbReference type="ARBA" id="ARBA00023002"/>
    </source>
</evidence>
<dbReference type="PROSITE" id="PS51387">
    <property type="entry name" value="FAD_PCMH"/>
    <property type="match status" value="1"/>
</dbReference>
<sequence>MISKRLRWYLSSSLILVAASSQDCKCTPNDSCWPSSTEWATLNTTLGGALIRGIPPASVCYPSQPDYSSEACAFVHSQWFNSTWHAAHPISIDYPVWTNNSCNPIYENGTSVTGDLNAGKKGCSIGKYPVYAVKVTQAKQISDALKWAAARNLRVVVKGTGHSYPGRSTGYGSLSIWTHNLRGITYIPSFKPESCSASSTFTAVRVAAGQTGIEVQIEMARHSSIIVTGANPDVGLVGWITGGGHGPLSTTYGMGADNLLEATVVTPSGEVLLANPCKNTDIFYAIRGGGGGTFGVVTEVVIKTYPSPKVTQNQFVVSTTGSSTSDKEFWNLMAFIHAEFKNLKKGGMQGYYYMVGPPAYPVLAMTWGFLLYDKPIGTVERLLAPIVLRLTTQALLFQYSSVTTFYNTFIDVLDGVTNEAVADGGSAYGSWLMSPESLSNTTLSAEVLSKFGPTSDATKPSGIFYNPVLIGHMIASPNLPSYYPNSISMNPAWRKTLTHLIVVEGWPDGIAQSLIDSVYRNVTEKVQRLRDLSPETGAYFNEPDSYEPQWQHAFFGQNYARLLEIKKKVDPGNLLWCSRCVGSEALVEAGDGRLCRSGS</sequence>
<accession>A0A6A6RWD3</accession>
<dbReference type="Proteomes" id="UP000799753">
    <property type="component" value="Unassembled WGS sequence"/>
</dbReference>
<dbReference type="InterPro" id="IPR016169">
    <property type="entry name" value="FAD-bd_PCMH_sub2"/>
</dbReference>
<dbReference type="PANTHER" id="PTHR13878:SF91">
    <property type="entry name" value="FAD BINDING DOMAIN PROTEIN (AFU_ORTHOLOGUE AFUA_6G12070)-RELATED"/>
    <property type="match status" value="1"/>
</dbReference>
<keyword evidence="2" id="KW-0560">Oxidoreductase</keyword>
<evidence type="ECO:0000313" key="5">
    <source>
        <dbReference type="EMBL" id="KAF2638743.1"/>
    </source>
</evidence>
<dbReference type="EMBL" id="MU006789">
    <property type="protein sequence ID" value="KAF2638743.1"/>
    <property type="molecule type" value="Genomic_DNA"/>
</dbReference>
<evidence type="ECO:0000256" key="1">
    <source>
        <dbReference type="ARBA" id="ARBA00005466"/>
    </source>
</evidence>
<feature type="domain" description="FAD-binding PCMH-type" evidence="4">
    <location>
        <begin position="125"/>
        <end position="307"/>
    </location>
</feature>
<dbReference type="Pfam" id="PF01565">
    <property type="entry name" value="FAD_binding_4"/>
    <property type="match status" value="1"/>
</dbReference>
<dbReference type="InterPro" id="IPR050432">
    <property type="entry name" value="FAD-linked_Oxidoreductases_BP"/>
</dbReference>
<reference evidence="5" key="1">
    <citation type="journal article" date="2020" name="Stud. Mycol.">
        <title>101 Dothideomycetes genomes: a test case for predicting lifestyles and emergence of pathogens.</title>
        <authorList>
            <person name="Haridas S."/>
            <person name="Albert R."/>
            <person name="Binder M."/>
            <person name="Bloem J."/>
            <person name="Labutti K."/>
            <person name="Salamov A."/>
            <person name="Andreopoulos B."/>
            <person name="Baker S."/>
            <person name="Barry K."/>
            <person name="Bills G."/>
            <person name="Bluhm B."/>
            <person name="Cannon C."/>
            <person name="Castanera R."/>
            <person name="Culley D."/>
            <person name="Daum C."/>
            <person name="Ezra D."/>
            <person name="Gonzalez J."/>
            <person name="Henrissat B."/>
            <person name="Kuo A."/>
            <person name="Liang C."/>
            <person name="Lipzen A."/>
            <person name="Lutzoni F."/>
            <person name="Magnuson J."/>
            <person name="Mondo S."/>
            <person name="Nolan M."/>
            <person name="Ohm R."/>
            <person name="Pangilinan J."/>
            <person name="Park H.-J."/>
            <person name="Ramirez L."/>
            <person name="Alfaro M."/>
            <person name="Sun H."/>
            <person name="Tritt A."/>
            <person name="Yoshinaga Y."/>
            <person name="Zwiers L.-H."/>
            <person name="Turgeon B."/>
            <person name="Goodwin S."/>
            <person name="Spatafora J."/>
            <person name="Crous P."/>
            <person name="Grigoriev I."/>
        </authorList>
    </citation>
    <scope>NUCLEOTIDE SEQUENCE</scope>
    <source>
        <strain evidence="5">CBS 473.64</strain>
    </source>
</reference>
<dbReference type="InterPro" id="IPR006094">
    <property type="entry name" value="Oxid_FAD_bind_N"/>
</dbReference>
<proteinExistence type="inferred from homology"/>
<evidence type="ECO:0000313" key="6">
    <source>
        <dbReference type="Proteomes" id="UP000799753"/>
    </source>
</evidence>
<evidence type="ECO:0000256" key="3">
    <source>
        <dbReference type="SAM" id="SignalP"/>
    </source>
</evidence>
<organism evidence="5 6">
    <name type="scientific">Massarina eburnea CBS 473.64</name>
    <dbReference type="NCBI Taxonomy" id="1395130"/>
    <lineage>
        <taxon>Eukaryota</taxon>
        <taxon>Fungi</taxon>
        <taxon>Dikarya</taxon>
        <taxon>Ascomycota</taxon>
        <taxon>Pezizomycotina</taxon>
        <taxon>Dothideomycetes</taxon>
        <taxon>Pleosporomycetidae</taxon>
        <taxon>Pleosporales</taxon>
        <taxon>Massarineae</taxon>
        <taxon>Massarinaceae</taxon>
        <taxon>Massarina</taxon>
    </lineage>
</organism>
<name>A0A6A6RWD3_9PLEO</name>
<dbReference type="AlphaFoldDB" id="A0A6A6RWD3"/>
<keyword evidence="3" id="KW-0732">Signal</keyword>
<dbReference type="Gene3D" id="3.30.465.10">
    <property type="match status" value="2"/>
</dbReference>
<dbReference type="GO" id="GO:0016491">
    <property type="term" value="F:oxidoreductase activity"/>
    <property type="evidence" value="ECO:0007669"/>
    <property type="project" value="UniProtKB-KW"/>
</dbReference>
<dbReference type="PANTHER" id="PTHR13878">
    <property type="entry name" value="GULONOLACTONE OXIDASE"/>
    <property type="match status" value="1"/>
</dbReference>
<dbReference type="Pfam" id="PF08031">
    <property type="entry name" value="BBE"/>
    <property type="match status" value="1"/>
</dbReference>
<protein>
    <submittedName>
        <fullName evidence="5">FAD-binding domain-containing protein</fullName>
    </submittedName>
</protein>
<feature type="chain" id="PRO_5025449331" evidence="3">
    <location>
        <begin position="27"/>
        <end position="599"/>
    </location>
</feature>
<dbReference type="InterPro" id="IPR036318">
    <property type="entry name" value="FAD-bd_PCMH-like_sf"/>
</dbReference>
<dbReference type="SUPFAM" id="SSF56176">
    <property type="entry name" value="FAD-binding/transporter-associated domain-like"/>
    <property type="match status" value="1"/>
</dbReference>
<dbReference type="OrthoDB" id="9983560at2759"/>
<keyword evidence="6" id="KW-1185">Reference proteome</keyword>
<dbReference type="GO" id="GO:0071949">
    <property type="term" value="F:FAD binding"/>
    <property type="evidence" value="ECO:0007669"/>
    <property type="project" value="InterPro"/>
</dbReference>
<comment type="similarity">
    <text evidence="1">Belongs to the oxygen-dependent FAD-linked oxidoreductase family.</text>
</comment>
<dbReference type="InterPro" id="IPR016166">
    <property type="entry name" value="FAD-bd_PCMH"/>
</dbReference>
<dbReference type="InterPro" id="IPR012951">
    <property type="entry name" value="BBE"/>
</dbReference>
<evidence type="ECO:0000259" key="4">
    <source>
        <dbReference type="PROSITE" id="PS51387"/>
    </source>
</evidence>
<gene>
    <name evidence="5" type="ORF">P280DRAFT_471298</name>
</gene>
<feature type="signal peptide" evidence="3">
    <location>
        <begin position="1"/>
        <end position="26"/>
    </location>
</feature>